<organism evidence="1">
    <name type="scientific">Arion vulgaris</name>
    <dbReference type="NCBI Taxonomy" id="1028688"/>
    <lineage>
        <taxon>Eukaryota</taxon>
        <taxon>Metazoa</taxon>
        <taxon>Spiralia</taxon>
        <taxon>Lophotrochozoa</taxon>
        <taxon>Mollusca</taxon>
        <taxon>Gastropoda</taxon>
        <taxon>Heterobranchia</taxon>
        <taxon>Euthyneura</taxon>
        <taxon>Panpulmonata</taxon>
        <taxon>Eupulmonata</taxon>
        <taxon>Stylommatophora</taxon>
        <taxon>Helicina</taxon>
        <taxon>Arionoidea</taxon>
        <taxon>Arionidae</taxon>
        <taxon>Arion</taxon>
    </lineage>
</organism>
<sequence>SIREQKNLSIYQDKNKRLVSLSIQKQQTCQYQDRNNRLVNVNTENKDMSMLSINNNSIFEHKINNSNLLTILEICQCLSYTIVILSQLYDYFIIYRGLVTSSN</sequence>
<dbReference type="EMBL" id="HACG01018588">
    <property type="protein sequence ID" value="CEK65453.1"/>
    <property type="molecule type" value="Transcribed_RNA"/>
</dbReference>
<evidence type="ECO:0000313" key="1">
    <source>
        <dbReference type="EMBL" id="CEK65453.1"/>
    </source>
</evidence>
<feature type="non-terminal residue" evidence="1">
    <location>
        <position position="1"/>
    </location>
</feature>
<reference evidence="1" key="1">
    <citation type="submission" date="2014-12" db="EMBL/GenBank/DDBJ databases">
        <title>Insight into the proteome of Arion vulgaris.</title>
        <authorList>
            <person name="Aradska J."/>
            <person name="Bulat T."/>
            <person name="Smidak R."/>
            <person name="Sarate P."/>
            <person name="Gangsoo J."/>
            <person name="Sialana F."/>
            <person name="Bilban M."/>
            <person name="Lubec G."/>
        </authorList>
    </citation>
    <scope>NUCLEOTIDE SEQUENCE</scope>
    <source>
        <tissue evidence="1">Skin</tissue>
    </source>
</reference>
<name>A0A0B6ZAG1_9EUPU</name>
<proteinExistence type="predicted"/>
<gene>
    <name evidence="1" type="primary">ORF55055</name>
</gene>
<protein>
    <submittedName>
        <fullName evidence="1">Uncharacterized protein</fullName>
    </submittedName>
</protein>
<dbReference type="AlphaFoldDB" id="A0A0B6ZAG1"/>
<accession>A0A0B6ZAG1</accession>